<evidence type="ECO:0000313" key="3">
    <source>
        <dbReference type="Proteomes" id="UP000294689"/>
    </source>
</evidence>
<protein>
    <submittedName>
        <fullName evidence="2">Lysylphosphatidylglycerol synthase-like protein</fullName>
    </submittedName>
</protein>
<sequence length="322" mass="36700">MLTAISYKSKQFSLVLIKIGIVVSAFYLIYNKLFQHSDFHFADLLIILTKFSAISFDAVLFLMVLSCFNWFLEILKWRHLVTAITKITFKKAKSQTLGAFTASLITPNRIGEYGAKALYYHPSLRKEIMLLNLLGNTAQMAATTIFGGIGMIYFSLHFNPEFNYDKIILWFSAIILGSVLLWFIVTSTMFGKYKKSLKKLIKFIKTIPKEITVKTVMYSAFRYLVFSHQFYIILLMFDINTPYSHAMAAISTMYLLSSIIPSIFIFDVVIKGGIAIYIFGLLGISQPIVFAIVTLMWVLNVVLPSIIGSYYVLQFKLPNTET</sequence>
<feature type="transmembrane region" description="Helical" evidence="1">
    <location>
        <begin position="133"/>
        <end position="155"/>
    </location>
</feature>
<feature type="transmembrane region" description="Helical" evidence="1">
    <location>
        <begin position="167"/>
        <end position="190"/>
    </location>
</feature>
<feature type="transmembrane region" description="Helical" evidence="1">
    <location>
        <begin position="211"/>
        <end position="234"/>
    </location>
</feature>
<comment type="caution">
    <text evidence="2">The sequence shown here is derived from an EMBL/GenBank/DDBJ whole genome shotgun (WGS) entry which is preliminary data.</text>
</comment>
<keyword evidence="1" id="KW-1133">Transmembrane helix</keyword>
<dbReference type="AlphaFoldDB" id="A0A4R7Q6I3"/>
<keyword evidence="1" id="KW-0472">Membrane</keyword>
<reference evidence="2 3" key="1">
    <citation type="submission" date="2019-03" db="EMBL/GenBank/DDBJ databases">
        <title>Genomic Encyclopedia of Archaeal and Bacterial Type Strains, Phase II (KMG-II): from individual species to whole genera.</title>
        <authorList>
            <person name="Goeker M."/>
        </authorList>
    </citation>
    <scope>NUCLEOTIDE SEQUENCE [LARGE SCALE GENOMIC DNA]</scope>
    <source>
        <strain evidence="2 3">DSM 28135</strain>
    </source>
</reference>
<gene>
    <name evidence="2" type="ORF">BXY82_0514</name>
</gene>
<feature type="transmembrane region" description="Helical" evidence="1">
    <location>
        <begin position="12"/>
        <end position="30"/>
    </location>
</feature>
<dbReference type="RefSeq" id="WP_243835658.1">
    <property type="nucleotide sequence ID" value="NZ_SOBW01000007.1"/>
</dbReference>
<evidence type="ECO:0000313" key="2">
    <source>
        <dbReference type="EMBL" id="TDU43108.1"/>
    </source>
</evidence>
<proteinExistence type="predicted"/>
<feature type="transmembrane region" description="Helical" evidence="1">
    <location>
        <begin position="50"/>
        <end position="72"/>
    </location>
</feature>
<evidence type="ECO:0000256" key="1">
    <source>
        <dbReference type="SAM" id="Phobius"/>
    </source>
</evidence>
<feature type="transmembrane region" description="Helical" evidence="1">
    <location>
        <begin position="289"/>
        <end position="313"/>
    </location>
</feature>
<keyword evidence="1" id="KW-0812">Transmembrane</keyword>
<organism evidence="2 3">
    <name type="scientific">Gelidibacter sediminis</name>
    <dbReference type="NCBI Taxonomy" id="1608710"/>
    <lineage>
        <taxon>Bacteria</taxon>
        <taxon>Pseudomonadati</taxon>
        <taxon>Bacteroidota</taxon>
        <taxon>Flavobacteriia</taxon>
        <taxon>Flavobacteriales</taxon>
        <taxon>Flavobacteriaceae</taxon>
        <taxon>Gelidibacter</taxon>
    </lineage>
</organism>
<accession>A0A4R7Q6I3</accession>
<dbReference type="GO" id="GO:0005886">
    <property type="term" value="C:plasma membrane"/>
    <property type="evidence" value="ECO:0007669"/>
    <property type="project" value="UniProtKB-SubCell"/>
</dbReference>
<feature type="transmembrane region" description="Helical" evidence="1">
    <location>
        <begin position="254"/>
        <end position="282"/>
    </location>
</feature>
<dbReference type="Proteomes" id="UP000294689">
    <property type="component" value="Unassembled WGS sequence"/>
</dbReference>
<name>A0A4R7Q6I3_9FLAO</name>
<keyword evidence="3" id="KW-1185">Reference proteome</keyword>
<dbReference type="EMBL" id="SOBW01000007">
    <property type="protein sequence ID" value="TDU43108.1"/>
    <property type="molecule type" value="Genomic_DNA"/>
</dbReference>